<feature type="region of interest" description="Disordered" evidence="1">
    <location>
        <begin position="283"/>
        <end position="303"/>
    </location>
</feature>
<dbReference type="EMBL" id="ODYU01004015">
    <property type="protein sequence ID" value="SOQ43457.1"/>
    <property type="molecule type" value="Genomic_DNA"/>
</dbReference>
<reference evidence="2" key="1">
    <citation type="submission" date="2016-07" db="EMBL/GenBank/DDBJ databases">
        <authorList>
            <person name="Bretaudeau A."/>
        </authorList>
    </citation>
    <scope>NUCLEOTIDE SEQUENCE</scope>
    <source>
        <strain evidence="2">Rice</strain>
        <tissue evidence="2">Whole body</tissue>
    </source>
</reference>
<sequence>MFFNFYEFPIFRHCCKHHEHGKYPVSSSNSIVSDHFEVVIRCHVVIIPYLKEAFLRGEYHPMTSPALVEAKGRGLLLTKNHPIRPPSFRARASINALGSPQRPTKKKEAYHPTKQQLSNIFSQSTQKLYHTGYNQYIMGVIESSPSARHRNNLLANLFAHCATIQQLNYHHIVIISATRRPLVTTGQVLHSGNKHLLHQCPKVVSLLPYEKAFFSLKKRKKPTNTLPDPGIEPETPCLADALATTRPMRQFTYKSCNIIGSEPIAIHFQCKMTNFILKKLGGKQADGSSDGKRSAPPMDTRNTRGITNLMVRPKLASGIFTR</sequence>
<organism evidence="2">
    <name type="scientific">Spodoptera frugiperda</name>
    <name type="common">Fall armyworm</name>
    <dbReference type="NCBI Taxonomy" id="7108"/>
    <lineage>
        <taxon>Eukaryota</taxon>
        <taxon>Metazoa</taxon>
        <taxon>Ecdysozoa</taxon>
        <taxon>Arthropoda</taxon>
        <taxon>Hexapoda</taxon>
        <taxon>Insecta</taxon>
        <taxon>Pterygota</taxon>
        <taxon>Neoptera</taxon>
        <taxon>Endopterygota</taxon>
        <taxon>Lepidoptera</taxon>
        <taxon>Glossata</taxon>
        <taxon>Ditrysia</taxon>
        <taxon>Noctuoidea</taxon>
        <taxon>Noctuidae</taxon>
        <taxon>Amphipyrinae</taxon>
        <taxon>Spodoptera</taxon>
    </lineage>
</organism>
<accession>A0A2H1VRM9</accession>
<evidence type="ECO:0000256" key="1">
    <source>
        <dbReference type="SAM" id="MobiDB-lite"/>
    </source>
</evidence>
<evidence type="ECO:0000313" key="2">
    <source>
        <dbReference type="EMBL" id="SOQ43457.1"/>
    </source>
</evidence>
<proteinExistence type="predicted"/>
<gene>
    <name evidence="2" type="ORF">SFRICE_026435</name>
</gene>
<protein>
    <submittedName>
        <fullName evidence="2">SFRICE_026435</fullName>
    </submittedName>
</protein>
<dbReference type="AlphaFoldDB" id="A0A2H1VRM9"/>
<name>A0A2H1VRM9_SPOFR</name>